<proteinExistence type="predicted"/>
<dbReference type="GO" id="GO:0007165">
    <property type="term" value="P:signal transduction"/>
    <property type="evidence" value="ECO:0007669"/>
    <property type="project" value="InterPro"/>
</dbReference>
<dbReference type="Gene3D" id="1.10.8.430">
    <property type="entry name" value="Helical domain of apoptotic protease-activating factors"/>
    <property type="match status" value="1"/>
</dbReference>
<dbReference type="InterPro" id="IPR042197">
    <property type="entry name" value="Apaf_helical"/>
</dbReference>
<dbReference type="RefSeq" id="XP_035546052.1">
    <property type="nucleotide sequence ID" value="XM_035690159.1"/>
</dbReference>
<dbReference type="Pfam" id="PF20160">
    <property type="entry name" value="C-JID"/>
    <property type="match status" value="1"/>
</dbReference>
<reference evidence="9" key="1">
    <citation type="submission" date="2025-08" db="UniProtKB">
        <authorList>
            <consortium name="RefSeq"/>
        </authorList>
    </citation>
    <scope>IDENTIFICATION</scope>
    <source>
        <tissue evidence="9">Leaves</tissue>
    </source>
</reference>
<dbReference type="GO" id="GO:0043531">
    <property type="term" value="F:ADP binding"/>
    <property type="evidence" value="ECO:0007669"/>
    <property type="project" value="InterPro"/>
</dbReference>
<dbReference type="PRINTS" id="PR00364">
    <property type="entry name" value="DISEASERSIST"/>
</dbReference>
<dbReference type="Pfam" id="PF01582">
    <property type="entry name" value="TIR"/>
    <property type="match status" value="1"/>
</dbReference>
<gene>
    <name evidence="9" type="primary">LOC109022248</name>
</gene>
<protein>
    <recommendedName>
        <fullName evidence="1">ADP-ribosyl cyclase/cyclic ADP-ribose hydrolase</fullName>
        <ecNumber evidence="1">3.2.2.6</ecNumber>
    </recommendedName>
</protein>
<keyword evidence="2" id="KW-0433">Leucine-rich repeat</keyword>
<dbReference type="InterPro" id="IPR035897">
    <property type="entry name" value="Toll_tir_struct_dom_sf"/>
</dbReference>
<dbReference type="OrthoDB" id="5086500at2759"/>
<dbReference type="InterPro" id="IPR002182">
    <property type="entry name" value="NB-ARC"/>
</dbReference>
<dbReference type="EC" id="3.2.2.6" evidence="1"/>
<dbReference type="InterPro" id="IPR000157">
    <property type="entry name" value="TIR_dom"/>
</dbReference>
<dbReference type="Pfam" id="PF00931">
    <property type="entry name" value="NB-ARC"/>
    <property type="match status" value="1"/>
</dbReference>
<dbReference type="Gene3D" id="3.40.50.300">
    <property type="entry name" value="P-loop containing nucleotide triphosphate hydrolases"/>
    <property type="match status" value="1"/>
</dbReference>
<dbReference type="SUPFAM" id="SSF52540">
    <property type="entry name" value="P-loop containing nucleoside triphosphate hydrolases"/>
    <property type="match status" value="1"/>
</dbReference>
<dbReference type="InParanoid" id="A0A6P9ETZ9"/>
<dbReference type="SUPFAM" id="SSF52058">
    <property type="entry name" value="L domain-like"/>
    <property type="match status" value="1"/>
</dbReference>
<evidence type="ECO:0000313" key="8">
    <source>
        <dbReference type="Proteomes" id="UP000235220"/>
    </source>
</evidence>
<dbReference type="GO" id="GO:0061809">
    <property type="term" value="F:NAD+ nucleosidase activity, cyclic ADP-ribose generating"/>
    <property type="evidence" value="ECO:0007669"/>
    <property type="project" value="UniProtKB-EC"/>
</dbReference>
<evidence type="ECO:0000256" key="2">
    <source>
        <dbReference type="ARBA" id="ARBA00022614"/>
    </source>
</evidence>
<sequence>MVTPTLPSSVEHSSNHEWDYDIFLSFRGEDTRKSFVDHLYSALVRVGIDAFRDDDTLRRGENISTEQLNAIRGSRISIVVFSQGYASSKRCLEELAEIVRCKNTKRHTFFPVFYDVSPTDVRNQTGTFAESFARHEERFQKDMMRVKRWRAALTEAANCSGWDLETVNGYEAKCVDEIIKEILHRLKPNRLNVGKHPIGLDSRVGEMKALLHLEKNDIRIVSIHGMSGIGKTVIAKAVYNQVSDGFEGSSFLRDIKETSRQSDGLVKLQKNLLIDILKNRDLPFENVDRGICLIKDCLAEKKVLVILDDVDHVDQLNALAGNTDWFGPGSRIIATTKDEDLLKQLGNYEKYKVEELTCTDSLELFSWHAFKMPHPMEDYHELSISVVKYTRGNPLALKVLGSFLMEKSIIEWKSTVEELQKMPDRDIQKVLQVSFDSLDKATMNIFLDIACFFIGMDAKYVAKILHGCGFFPDIGISILARRSVVIIDLHGKLRMHDLIRDIGREIVCKSSRKDPGRRSRLWFYEDALNVLHSEHMGSEVVQGLMLNPPSLADIHLKTDAFAKMNNLRLLQINNVHLTGRFELLSKELRWLCWHNCPLKILPQNFRLGNLVVLDLQHSNFKEVWKENRVTNFTVPYIPLLMLVIGSTKSFCSHTPKVLAIPKLSVVIYIIQVFNKLKVLNLSYSKNLCKSPCFSQVPHLEILVLEGCINLIELHDSVQYLEGLVLLNLKGCKNLRNLPKSISKLESLKTLNLSGCLQLEKLPENLGNMIASKELFVGGTAIKQLASSLIFLMNWKGLSLSECKEKFSGSWLSRFFSWLSPRSLNPRTLSQASVSGYGTLGKLALRDCNLSEDKIPLDLGGFSCLQGLDLSENNFRILPESINGLSKLKSLFLQQNKSLYLISGLPASIQILSAWGCSSLEILSFSSSSELAVLYLGGCCNLVDIQGLNLESNIQVDLVGCNNLSSDFSKSVLQCTRTNYAPCSSLIIFPTSEIPNWFSNKEMGSSISFHVPSLSEGDFRILYICVVYTCTETSHMWWLEDNYIEWPRIKMEVHNKTKGYQQVILPAAPSSLHVSYLDNLFLFQWSILRNKFVMLGNSIKIMELVSGDEIKFSFDLGAFAEVKKCGVHVLVDAPNITDKNASDIQYICSDAVTDRVFEDDAFVVDEVSESGFSIDSKVCENDHISTKDEIFDGDVATNGVVFEGHVATHDEVFEDDANIDGVVFEGHVAIDGKVP</sequence>
<keyword evidence="4" id="KW-0378">Hydrolase</keyword>
<dbReference type="SMART" id="SM00255">
    <property type="entry name" value="TIR"/>
    <property type="match status" value="1"/>
</dbReference>
<dbReference type="InterPro" id="IPR044974">
    <property type="entry name" value="Disease_R_plants"/>
</dbReference>
<dbReference type="FunFam" id="3.40.50.10140:FF:000007">
    <property type="entry name" value="Disease resistance protein (TIR-NBS-LRR class)"/>
    <property type="match status" value="1"/>
</dbReference>
<evidence type="ECO:0000256" key="4">
    <source>
        <dbReference type="ARBA" id="ARBA00022801"/>
    </source>
</evidence>
<dbReference type="Gene3D" id="3.80.10.10">
    <property type="entry name" value="Ribonuclease Inhibitor"/>
    <property type="match status" value="2"/>
</dbReference>
<evidence type="ECO:0000313" key="9">
    <source>
        <dbReference type="RefSeq" id="XP_035546052.1"/>
    </source>
</evidence>
<feature type="domain" description="TIR" evidence="7">
    <location>
        <begin position="18"/>
        <end position="186"/>
    </location>
</feature>
<evidence type="ECO:0000259" key="7">
    <source>
        <dbReference type="PROSITE" id="PS50104"/>
    </source>
</evidence>
<dbReference type="InterPro" id="IPR032675">
    <property type="entry name" value="LRR_dom_sf"/>
</dbReference>
<dbReference type="InterPro" id="IPR045344">
    <property type="entry name" value="C-JID"/>
</dbReference>
<dbReference type="GO" id="GO:0006952">
    <property type="term" value="P:defense response"/>
    <property type="evidence" value="ECO:0007669"/>
    <property type="project" value="InterPro"/>
</dbReference>
<dbReference type="InterPro" id="IPR027417">
    <property type="entry name" value="P-loop_NTPase"/>
</dbReference>
<dbReference type="PROSITE" id="PS50104">
    <property type="entry name" value="TIR"/>
    <property type="match status" value="1"/>
</dbReference>
<accession>A0A6P9ETZ9</accession>
<evidence type="ECO:0000256" key="3">
    <source>
        <dbReference type="ARBA" id="ARBA00022737"/>
    </source>
</evidence>
<evidence type="ECO:0000256" key="5">
    <source>
        <dbReference type="ARBA" id="ARBA00023027"/>
    </source>
</evidence>
<dbReference type="PANTHER" id="PTHR11017:SF271">
    <property type="entry name" value="DISEASE RESISTANCE PROTEIN (TIR-NBS-LRR CLASS) FAMILY"/>
    <property type="match status" value="1"/>
</dbReference>
<dbReference type="InterPro" id="IPR058192">
    <property type="entry name" value="WHD_ROQ1-like"/>
</dbReference>
<dbReference type="AlphaFoldDB" id="A0A6P9ETZ9"/>
<name>A0A6P9ETZ9_JUGRE</name>
<keyword evidence="8" id="KW-1185">Reference proteome</keyword>
<keyword evidence="5" id="KW-0520">NAD</keyword>
<dbReference type="Proteomes" id="UP000235220">
    <property type="component" value="Chromosome 5"/>
</dbReference>
<evidence type="ECO:0000256" key="1">
    <source>
        <dbReference type="ARBA" id="ARBA00011982"/>
    </source>
</evidence>
<keyword evidence="3" id="KW-0677">Repeat</keyword>
<dbReference type="Pfam" id="PF23282">
    <property type="entry name" value="WHD_ROQ1"/>
    <property type="match status" value="1"/>
</dbReference>
<dbReference type="SUPFAM" id="SSF52200">
    <property type="entry name" value="Toll/Interleukin receptor TIR domain"/>
    <property type="match status" value="1"/>
</dbReference>
<dbReference type="KEGG" id="jre:109022248"/>
<organism evidence="8 9">
    <name type="scientific">Juglans regia</name>
    <name type="common">English walnut</name>
    <dbReference type="NCBI Taxonomy" id="51240"/>
    <lineage>
        <taxon>Eukaryota</taxon>
        <taxon>Viridiplantae</taxon>
        <taxon>Streptophyta</taxon>
        <taxon>Embryophyta</taxon>
        <taxon>Tracheophyta</taxon>
        <taxon>Spermatophyta</taxon>
        <taxon>Magnoliopsida</taxon>
        <taxon>eudicotyledons</taxon>
        <taxon>Gunneridae</taxon>
        <taxon>Pentapetalae</taxon>
        <taxon>rosids</taxon>
        <taxon>fabids</taxon>
        <taxon>Fagales</taxon>
        <taxon>Juglandaceae</taxon>
        <taxon>Juglans</taxon>
    </lineage>
</organism>
<dbReference type="GeneID" id="109022248"/>
<dbReference type="PANTHER" id="PTHR11017">
    <property type="entry name" value="LEUCINE-RICH REPEAT-CONTAINING PROTEIN"/>
    <property type="match status" value="1"/>
</dbReference>
<dbReference type="Gene3D" id="3.40.50.10140">
    <property type="entry name" value="Toll/interleukin-1 receptor homology (TIR) domain"/>
    <property type="match status" value="1"/>
</dbReference>
<evidence type="ECO:0000256" key="6">
    <source>
        <dbReference type="ARBA" id="ARBA00047304"/>
    </source>
</evidence>
<comment type="catalytic activity">
    <reaction evidence="6">
        <text>NAD(+) + H2O = ADP-D-ribose + nicotinamide + H(+)</text>
        <dbReference type="Rhea" id="RHEA:16301"/>
        <dbReference type="ChEBI" id="CHEBI:15377"/>
        <dbReference type="ChEBI" id="CHEBI:15378"/>
        <dbReference type="ChEBI" id="CHEBI:17154"/>
        <dbReference type="ChEBI" id="CHEBI:57540"/>
        <dbReference type="ChEBI" id="CHEBI:57967"/>
        <dbReference type="EC" id="3.2.2.6"/>
    </reaction>
    <physiologicalReaction direction="left-to-right" evidence="6">
        <dbReference type="Rhea" id="RHEA:16302"/>
    </physiologicalReaction>
</comment>